<sequence>MPSHSIIKASNASITEATAPKVAVFVGATAGIAKAALTLLVSKRTPIKVYVAGRDGKRHEPYLQELRVLNPEASLVWLEGKVSLLSEIRRLCDEIKSHESRLDLLFLSAGYLPFSGRVETSEGFETSTVLNFWGRALFAELLLPLLRVEPRPSPAYAPRVITILAAGDETAGIPLDDLDQRRPENFSVPKIAAQHATLNTLYFSVLASRAENRDVVFVHNHPGVVPTGITRKNWGNDGSSWWSWWSWVVPLIVRLLEPLLHAFMGTSIEESAERSLYLMTAAEYGGSGVQSRANGSGPPRGLTDERNESGGLFCVSKNMECIQPNEGVVAQLRAKKAYDIVWDETRKVMQPYM</sequence>
<organism evidence="1 2">
    <name type="scientific">Trichothecium roseum</name>
    <dbReference type="NCBI Taxonomy" id="47278"/>
    <lineage>
        <taxon>Eukaryota</taxon>
        <taxon>Fungi</taxon>
        <taxon>Dikarya</taxon>
        <taxon>Ascomycota</taxon>
        <taxon>Pezizomycotina</taxon>
        <taxon>Sordariomycetes</taxon>
        <taxon>Hypocreomycetidae</taxon>
        <taxon>Hypocreales</taxon>
        <taxon>Hypocreales incertae sedis</taxon>
        <taxon>Trichothecium</taxon>
    </lineage>
</organism>
<dbReference type="Proteomes" id="UP001163324">
    <property type="component" value="Chromosome 2"/>
</dbReference>
<gene>
    <name evidence="1" type="ORF">N3K66_002032</name>
</gene>
<dbReference type="EMBL" id="CM047941">
    <property type="protein sequence ID" value="KAI9902680.1"/>
    <property type="molecule type" value="Genomic_DNA"/>
</dbReference>
<protein>
    <submittedName>
        <fullName evidence="1">Uncharacterized protein</fullName>
    </submittedName>
</protein>
<evidence type="ECO:0000313" key="1">
    <source>
        <dbReference type="EMBL" id="KAI9902680.1"/>
    </source>
</evidence>
<evidence type="ECO:0000313" key="2">
    <source>
        <dbReference type="Proteomes" id="UP001163324"/>
    </source>
</evidence>
<name>A0ACC0V8F6_9HYPO</name>
<keyword evidence="2" id="KW-1185">Reference proteome</keyword>
<accession>A0ACC0V8F6</accession>
<proteinExistence type="predicted"/>
<comment type="caution">
    <text evidence="1">The sequence shown here is derived from an EMBL/GenBank/DDBJ whole genome shotgun (WGS) entry which is preliminary data.</text>
</comment>
<reference evidence="1" key="1">
    <citation type="submission" date="2022-10" db="EMBL/GenBank/DDBJ databases">
        <title>Complete Genome of Trichothecium roseum strain YXFP-22015, a Plant Pathogen Isolated from Citrus.</title>
        <authorList>
            <person name="Wang Y."/>
            <person name="Zhu L."/>
        </authorList>
    </citation>
    <scope>NUCLEOTIDE SEQUENCE</scope>
    <source>
        <strain evidence="1">YXFP-22015</strain>
    </source>
</reference>